<dbReference type="EMBL" id="JBHTOF010000020">
    <property type="protein sequence ID" value="MFD1464948.1"/>
    <property type="molecule type" value="Genomic_DNA"/>
</dbReference>
<sequence length="91" mass="10290">MTWIDQYIADRSQTDLEFATAVKQDSQRLDAAVAVRGLREQLDLSQRQFAELVGKPQSTVARIESGSMNASMKLLQDIALAAHRRLRIEFI</sequence>
<protein>
    <submittedName>
        <fullName evidence="2">Helix-turn-helix transcriptional regulator</fullName>
    </submittedName>
</protein>
<dbReference type="PROSITE" id="PS50943">
    <property type="entry name" value="HTH_CROC1"/>
    <property type="match status" value="1"/>
</dbReference>
<feature type="domain" description="HTH cro/C1-type" evidence="1">
    <location>
        <begin position="35"/>
        <end position="79"/>
    </location>
</feature>
<evidence type="ECO:0000259" key="1">
    <source>
        <dbReference type="PROSITE" id="PS50943"/>
    </source>
</evidence>
<reference evidence="3" key="1">
    <citation type="journal article" date="2019" name="Int. J. Syst. Evol. Microbiol.">
        <title>The Global Catalogue of Microorganisms (GCM) 10K type strain sequencing project: providing services to taxonomists for standard genome sequencing and annotation.</title>
        <authorList>
            <consortium name="The Broad Institute Genomics Platform"/>
            <consortium name="The Broad Institute Genome Sequencing Center for Infectious Disease"/>
            <person name="Wu L."/>
            <person name="Ma J."/>
        </authorList>
    </citation>
    <scope>NUCLEOTIDE SEQUENCE [LARGE SCALE GENOMIC DNA]</scope>
    <source>
        <strain evidence="3">CCM 8951</strain>
    </source>
</reference>
<dbReference type="RefSeq" id="WP_125576224.1">
    <property type="nucleotide sequence ID" value="NZ_JBHTOF010000020.1"/>
</dbReference>
<keyword evidence="3" id="KW-1185">Reference proteome</keyword>
<accession>A0ABW4DM32</accession>
<dbReference type="InterPro" id="IPR010982">
    <property type="entry name" value="Lambda_DNA-bd_dom_sf"/>
</dbReference>
<proteinExistence type="predicted"/>
<evidence type="ECO:0000313" key="2">
    <source>
        <dbReference type="EMBL" id="MFD1464948.1"/>
    </source>
</evidence>
<gene>
    <name evidence="2" type="ORF">ACFQ4L_02430</name>
</gene>
<dbReference type="Gene3D" id="1.10.260.40">
    <property type="entry name" value="lambda repressor-like DNA-binding domains"/>
    <property type="match status" value="1"/>
</dbReference>
<dbReference type="InterPro" id="IPR001387">
    <property type="entry name" value="Cro/C1-type_HTH"/>
</dbReference>
<dbReference type="Pfam" id="PF01381">
    <property type="entry name" value="HTH_3"/>
    <property type="match status" value="1"/>
</dbReference>
<dbReference type="SMART" id="SM00530">
    <property type="entry name" value="HTH_XRE"/>
    <property type="match status" value="1"/>
</dbReference>
<name>A0ABW4DM32_9LACO</name>
<comment type="caution">
    <text evidence="2">The sequence shown here is derived from an EMBL/GenBank/DDBJ whole genome shotgun (WGS) entry which is preliminary data.</text>
</comment>
<dbReference type="CDD" id="cd00093">
    <property type="entry name" value="HTH_XRE"/>
    <property type="match status" value="1"/>
</dbReference>
<organism evidence="2 3">
    <name type="scientific">Lapidilactobacillus mulanensis</name>
    <dbReference type="NCBI Taxonomy" id="2485999"/>
    <lineage>
        <taxon>Bacteria</taxon>
        <taxon>Bacillati</taxon>
        <taxon>Bacillota</taxon>
        <taxon>Bacilli</taxon>
        <taxon>Lactobacillales</taxon>
        <taxon>Lactobacillaceae</taxon>
        <taxon>Lapidilactobacillus</taxon>
    </lineage>
</organism>
<evidence type="ECO:0000313" key="3">
    <source>
        <dbReference type="Proteomes" id="UP001597244"/>
    </source>
</evidence>
<dbReference type="Proteomes" id="UP001597244">
    <property type="component" value="Unassembled WGS sequence"/>
</dbReference>
<dbReference type="SUPFAM" id="SSF47413">
    <property type="entry name" value="lambda repressor-like DNA-binding domains"/>
    <property type="match status" value="1"/>
</dbReference>